<sequence>MTKAANKFAAKLDTLLDQIYPQSDIPALRQEILEAFWPEGTVYRTRARPPGNNMWDETDTLVITYGNSIVDGVHKPLDLLRHFLEQNVAGVISGVHILPFFPFTSDDGFAVTDYRVVNSALGSWSDITRISEEFKLMSDLVLNHVSSFSTWFQEYRQGHPPFDRFFFEASPDDDLSEVVRPRTSPLLRKVDTAMGERYVWCTFSNDQVDLDFTNPEVLLEFLRVMRLHIDNGVRIIRLDAVAFIWKEIGTNCIHLPQTHAIVRLMRLLFDYADERVVLLTETNVPNTENLSYFGNMNEAHAIYNFSLPPLILHALLNGTARELNRWQMAMPPAQLGCAYLNFTASHDGIGMRPVEGLLSPEETDEIVDAVRSFGGLVSMRSMSDGTQKPYELNITWFDAMKGTTKGEDEWQLERFLCSQTIVMALEGLPAFYIHALLGTPNDREGVEKTGVNRAINRHRWDYDELREKLADSESTQSRVLEAMKQRIGIRVKQKAFHPNATQFTLHLGEELFGFWRQSLDRAQSMFAIHNMTDQEIRLPVHSINLIGGENWLDLISREQISPSNGEIVFAPYQCRWITNREGTGRTKRPGRNLGNRKASPPTSGADW</sequence>
<dbReference type="Gene3D" id="2.60.40.1180">
    <property type="entry name" value="Golgi alpha-mannosidase II"/>
    <property type="match status" value="1"/>
</dbReference>
<dbReference type="InterPro" id="IPR045857">
    <property type="entry name" value="O16G_dom_2"/>
</dbReference>
<evidence type="ECO:0000313" key="6">
    <source>
        <dbReference type="EMBL" id="SDK82874.1"/>
    </source>
</evidence>
<feature type="binding site" evidence="3">
    <location>
        <position position="106"/>
    </location>
    <ligand>
        <name>substrate</name>
    </ligand>
</feature>
<dbReference type="InterPro" id="IPR033746">
    <property type="entry name" value="GGa_phosphorylase"/>
</dbReference>
<keyword evidence="7" id="KW-1185">Reference proteome</keyword>
<evidence type="ECO:0000313" key="7">
    <source>
        <dbReference type="Proteomes" id="UP000199382"/>
    </source>
</evidence>
<dbReference type="Gene3D" id="3.90.400.10">
    <property type="entry name" value="Oligo-1,6-glucosidase, Domain 2"/>
    <property type="match status" value="1"/>
</dbReference>
<feature type="binding site" evidence="3">
    <location>
        <begin position="346"/>
        <end position="347"/>
    </location>
    <ligand>
        <name>substrate</name>
    </ligand>
</feature>
<reference evidence="6 7" key="1">
    <citation type="submission" date="2016-10" db="EMBL/GenBank/DDBJ databases">
        <authorList>
            <person name="de Groot N.N."/>
        </authorList>
    </citation>
    <scope>NUCLEOTIDE SEQUENCE [LARGE SCALE GENOMIC DNA]</scope>
    <source>
        <strain evidence="6 7">DSM 25294</strain>
    </source>
</reference>
<evidence type="ECO:0000256" key="3">
    <source>
        <dbReference type="PIRSR" id="PIRSR003059-2"/>
    </source>
</evidence>
<proteinExistence type="predicted"/>
<dbReference type="Gene3D" id="3.20.20.80">
    <property type="entry name" value="Glycosidases"/>
    <property type="match status" value="1"/>
</dbReference>
<dbReference type="STRING" id="571298.SAMN04488026_105529"/>
<dbReference type="InterPro" id="IPR013780">
    <property type="entry name" value="Glyco_hydro_b"/>
</dbReference>
<dbReference type="Proteomes" id="UP000199382">
    <property type="component" value="Unassembled WGS sequence"/>
</dbReference>
<name>A0A1G9F398_9RHOB</name>
<organism evidence="6 7">
    <name type="scientific">Aliiruegeria lutimaris</name>
    <dbReference type="NCBI Taxonomy" id="571298"/>
    <lineage>
        <taxon>Bacteria</taxon>
        <taxon>Pseudomonadati</taxon>
        <taxon>Pseudomonadota</taxon>
        <taxon>Alphaproteobacteria</taxon>
        <taxon>Rhodobacterales</taxon>
        <taxon>Roseobacteraceae</taxon>
        <taxon>Aliiruegeria</taxon>
    </lineage>
</organism>
<feature type="binding site" evidence="3">
    <location>
        <position position="453"/>
    </location>
    <ligand>
        <name>substrate</name>
    </ligand>
</feature>
<feature type="region of interest" description="Disordered" evidence="4">
    <location>
        <begin position="580"/>
        <end position="607"/>
    </location>
</feature>
<dbReference type="SMART" id="SM00642">
    <property type="entry name" value="Aamy"/>
    <property type="match status" value="1"/>
</dbReference>
<evidence type="ECO:0000259" key="5">
    <source>
        <dbReference type="SMART" id="SM00642"/>
    </source>
</evidence>
<dbReference type="EMBL" id="FNEK01000055">
    <property type="protein sequence ID" value="SDK82874.1"/>
    <property type="molecule type" value="Genomic_DNA"/>
</dbReference>
<protein>
    <submittedName>
        <fullName evidence="6">Sucrose phosphorylase</fullName>
    </submittedName>
</protein>
<evidence type="ECO:0000256" key="2">
    <source>
        <dbReference type="ARBA" id="ARBA00022679"/>
    </source>
</evidence>
<feature type="domain" description="Glycosyl hydrolase family 13 catalytic" evidence="5">
    <location>
        <begin position="67"/>
        <end position="490"/>
    </location>
</feature>
<dbReference type="AlphaFoldDB" id="A0A1G9F398"/>
<feature type="binding site" evidence="3">
    <location>
        <begin position="237"/>
        <end position="239"/>
    </location>
    <ligand>
        <name>substrate</name>
    </ligand>
</feature>
<feature type="binding site" evidence="3">
    <location>
        <position position="144"/>
    </location>
    <ligand>
        <name>substrate</name>
    </ligand>
</feature>
<dbReference type="InterPro" id="IPR016377">
    <property type="entry name" value="Sucrose_GGa_phosphorylase-rel"/>
</dbReference>
<dbReference type="PANTHER" id="PTHR38784">
    <property type="entry name" value="SUCROSE PHOSPHORYLASE"/>
    <property type="match status" value="1"/>
</dbReference>
<evidence type="ECO:0000256" key="4">
    <source>
        <dbReference type="SAM" id="MobiDB-lite"/>
    </source>
</evidence>
<dbReference type="PIRSF" id="PIRSF003059">
    <property type="entry name" value="Sucrose_phosphorylase"/>
    <property type="match status" value="1"/>
</dbReference>
<dbReference type="GO" id="GO:0016757">
    <property type="term" value="F:glycosyltransferase activity"/>
    <property type="evidence" value="ECO:0007669"/>
    <property type="project" value="UniProtKB-KW"/>
</dbReference>
<dbReference type="Pfam" id="PF00128">
    <property type="entry name" value="Alpha-amylase"/>
    <property type="match status" value="1"/>
</dbReference>
<dbReference type="RefSeq" id="WP_093161507.1">
    <property type="nucleotide sequence ID" value="NZ_FNEK01000055.1"/>
</dbReference>
<dbReference type="InterPro" id="IPR017853">
    <property type="entry name" value="GH"/>
</dbReference>
<keyword evidence="2" id="KW-0808">Transferase</keyword>
<dbReference type="SUPFAM" id="SSF51445">
    <property type="entry name" value="(Trans)glycosidases"/>
    <property type="match status" value="1"/>
</dbReference>
<dbReference type="PANTHER" id="PTHR38784:SF1">
    <property type="entry name" value="SUCROSE PHOSPHORYLASE"/>
    <property type="match status" value="1"/>
</dbReference>
<evidence type="ECO:0000256" key="1">
    <source>
        <dbReference type="ARBA" id="ARBA00022676"/>
    </source>
</evidence>
<gene>
    <name evidence="6" type="ORF">SAMN04488026_105529</name>
</gene>
<dbReference type="OrthoDB" id="9805159at2"/>
<dbReference type="CDD" id="cd11356">
    <property type="entry name" value="AmyAc_Sucrose_phosphorylase-like_1"/>
    <property type="match status" value="1"/>
</dbReference>
<accession>A0A1G9F398</accession>
<keyword evidence="1" id="KW-0328">Glycosyltransferase</keyword>
<dbReference type="InterPro" id="IPR006047">
    <property type="entry name" value="GH13_cat_dom"/>
</dbReference>
<dbReference type="GO" id="GO:0005975">
    <property type="term" value="P:carbohydrate metabolic process"/>
    <property type="evidence" value="ECO:0007669"/>
    <property type="project" value="InterPro"/>
</dbReference>